<dbReference type="SMART" id="SM01086">
    <property type="entry name" value="ClpB_D2-small"/>
    <property type="match status" value="1"/>
</dbReference>
<dbReference type="SMART" id="SM00382">
    <property type="entry name" value="AAA"/>
    <property type="match status" value="1"/>
</dbReference>
<dbReference type="InterPro" id="IPR027417">
    <property type="entry name" value="P-loop_NTPase"/>
</dbReference>
<dbReference type="PANTHER" id="PTHR11638">
    <property type="entry name" value="ATP-DEPENDENT CLP PROTEASE"/>
    <property type="match status" value="1"/>
</dbReference>
<gene>
    <name evidence="6" type="ORF">O4213_14030</name>
</gene>
<dbReference type="InterPro" id="IPR019489">
    <property type="entry name" value="Clp_ATPase_C"/>
</dbReference>
<evidence type="ECO:0000256" key="1">
    <source>
        <dbReference type="ARBA" id="ARBA00022741"/>
    </source>
</evidence>
<dbReference type="InterPro" id="IPR001270">
    <property type="entry name" value="ClpA/B"/>
</dbReference>
<dbReference type="EMBL" id="JAPWIE010000004">
    <property type="protein sequence ID" value="MCZ4551106.1"/>
    <property type="molecule type" value="Genomic_DNA"/>
</dbReference>
<keyword evidence="3" id="KW-0143">Chaperone</keyword>
<sequence length="365" mass="39641">MPYLTDMYHAQNKTAESAHSNGTDHPTTATGFSRDELVASLSSRILGQSNAVEAVARAVSIGHVGVADPDRPLSSVLLVGPTGVGKTELVRRLAAHLRSGPDDLCRIDMAALAQEHYAASFSGAPPGYAGSKESFTLFDKDRIEGNAYTPGIVLLDEIEKADPTVIRALLHILDSGELRLSNGREKISFRNSYIFITSNLGSREVADSARTSAHAPWWRQLLTRATARSDGRRRGAIIDAVEEFFDPEFVNRIDEIAVLDPLTVDTSRAVIAREVDELSRRLARESLTLHVDDSVIVLLQDHGFDPVYGARGLRRSIRTLLVSPVAECILRERPHGQQPLALHATATGAGVTVRRSDTEAGAPTR</sequence>
<dbReference type="RefSeq" id="WP_301571857.1">
    <property type="nucleotide sequence ID" value="NZ_JAPWIE010000004.1"/>
</dbReference>
<evidence type="ECO:0000313" key="6">
    <source>
        <dbReference type="EMBL" id="MCZ4551106.1"/>
    </source>
</evidence>
<proteinExistence type="predicted"/>
<keyword evidence="1" id="KW-0547">Nucleotide-binding</keyword>
<dbReference type="Gene3D" id="1.10.8.60">
    <property type="match status" value="1"/>
</dbReference>
<dbReference type="PRINTS" id="PR00300">
    <property type="entry name" value="CLPPROTEASEA"/>
</dbReference>
<evidence type="ECO:0000259" key="5">
    <source>
        <dbReference type="SMART" id="SM01086"/>
    </source>
</evidence>
<dbReference type="Pfam" id="PF10431">
    <property type="entry name" value="ClpB_D2-small"/>
    <property type="match status" value="1"/>
</dbReference>
<evidence type="ECO:0000313" key="7">
    <source>
        <dbReference type="Proteomes" id="UP001067235"/>
    </source>
</evidence>
<protein>
    <submittedName>
        <fullName evidence="6">AAA family ATPase</fullName>
    </submittedName>
</protein>
<dbReference type="PANTHER" id="PTHR11638:SF18">
    <property type="entry name" value="HEAT SHOCK PROTEIN 104"/>
    <property type="match status" value="1"/>
</dbReference>
<comment type="caution">
    <text evidence="6">The sequence shown here is derived from an EMBL/GenBank/DDBJ whole genome shotgun (WGS) entry which is preliminary data.</text>
</comment>
<accession>A0ABT4MVU0</accession>
<reference evidence="6" key="1">
    <citation type="submission" date="2022-12" db="EMBL/GenBank/DDBJ databases">
        <authorList>
            <person name="Krivoruchko A.V."/>
            <person name="Elkin A."/>
        </authorList>
    </citation>
    <scope>NUCLEOTIDE SEQUENCE</scope>
    <source>
        <strain evidence="6">IEGM 1388</strain>
    </source>
</reference>
<name>A0ABT4MVU0_GORRU</name>
<evidence type="ECO:0000256" key="2">
    <source>
        <dbReference type="ARBA" id="ARBA00022840"/>
    </source>
</evidence>
<feature type="domain" description="AAA+ ATPase" evidence="4">
    <location>
        <begin position="72"/>
        <end position="263"/>
    </location>
</feature>
<keyword evidence="2" id="KW-0067">ATP-binding</keyword>
<dbReference type="CDD" id="cd19499">
    <property type="entry name" value="RecA-like_ClpB_Hsp104-like"/>
    <property type="match status" value="1"/>
</dbReference>
<dbReference type="InterPro" id="IPR003593">
    <property type="entry name" value="AAA+_ATPase"/>
</dbReference>
<dbReference type="InterPro" id="IPR050130">
    <property type="entry name" value="ClpA_ClpB"/>
</dbReference>
<organism evidence="6 7">
    <name type="scientific">Gordonia rubripertincta</name>
    <name type="common">Rhodococcus corallinus</name>
    <dbReference type="NCBI Taxonomy" id="36822"/>
    <lineage>
        <taxon>Bacteria</taxon>
        <taxon>Bacillati</taxon>
        <taxon>Actinomycetota</taxon>
        <taxon>Actinomycetes</taxon>
        <taxon>Mycobacteriales</taxon>
        <taxon>Gordoniaceae</taxon>
        <taxon>Gordonia</taxon>
    </lineage>
</organism>
<dbReference type="InterPro" id="IPR003959">
    <property type="entry name" value="ATPase_AAA_core"/>
</dbReference>
<evidence type="ECO:0000259" key="4">
    <source>
        <dbReference type="SMART" id="SM00382"/>
    </source>
</evidence>
<feature type="domain" description="Clp ATPase C-terminal" evidence="5">
    <location>
        <begin position="262"/>
        <end position="353"/>
    </location>
</feature>
<evidence type="ECO:0000256" key="3">
    <source>
        <dbReference type="ARBA" id="ARBA00023186"/>
    </source>
</evidence>
<dbReference type="Pfam" id="PF07724">
    <property type="entry name" value="AAA_2"/>
    <property type="match status" value="1"/>
</dbReference>
<keyword evidence="7" id="KW-1185">Reference proteome</keyword>
<dbReference type="Gene3D" id="3.40.50.300">
    <property type="entry name" value="P-loop containing nucleotide triphosphate hydrolases"/>
    <property type="match status" value="1"/>
</dbReference>
<dbReference type="Proteomes" id="UP001067235">
    <property type="component" value="Unassembled WGS sequence"/>
</dbReference>
<dbReference type="SUPFAM" id="SSF52540">
    <property type="entry name" value="P-loop containing nucleoside triphosphate hydrolases"/>
    <property type="match status" value="1"/>
</dbReference>